<name>A0A2T4VWV7_9HYPH</name>
<protein>
    <submittedName>
        <fullName evidence="2">Uncharacterized protein</fullName>
    </submittedName>
</protein>
<keyword evidence="1" id="KW-0175">Coiled coil</keyword>
<dbReference type="EMBL" id="PSQJ01000005">
    <property type="protein sequence ID" value="PTL86263.1"/>
    <property type="molecule type" value="Genomic_DNA"/>
</dbReference>
<organism evidence="2 3">
    <name type="scientific">Candidatus Liberibacter europaeus</name>
    <dbReference type="NCBI Taxonomy" id="744859"/>
    <lineage>
        <taxon>Bacteria</taxon>
        <taxon>Pseudomonadati</taxon>
        <taxon>Pseudomonadota</taxon>
        <taxon>Alphaproteobacteria</taxon>
        <taxon>Hyphomicrobiales</taxon>
        <taxon>Rhizobiaceae</taxon>
        <taxon>Liberibacter</taxon>
    </lineage>
</organism>
<evidence type="ECO:0000256" key="1">
    <source>
        <dbReference type="SAM" id="Coils"/>
    </source>
</evidence>
<evidence type="ECO:0000313" key="3">
    <source>
        <dbReference type="Proteomes" id="UP000240811"/>
    </source>
</evidence>
<dbReference type="AlphaFoldDB" id="A0A2T4VWV7"/>
<reference evidence="3" key="1">
    <citation type="submission" date="2018-02" db="EMBL/GenBank/DDBJ databases">
        <title>Genome sequence of Candidatus Liberibacter europaeus.</title>
        <authorList>
            <person name="Frampton R.A."/>
            <person name="Thompson S.M."/>
            <person name="David C."/>
            <person name="Addison S.M."/>
            <person name="Smith G.R."/>
        </authorList>
    </citation>
    <scope>NUCLEOTIDE SEQUENCE [LARGE SCALE GENOMIC DNA]</scope>
</reference>
<sequence>MLEENVVNQIETKVSSFVEEMGLKDEDINLEPQKEQDVLEVVNDPFHFIPQDDEHTRQYIANKKWQNPLEVITEVQTLEKSLEDSINRTLSPPDNFNSTDQIENYGRTIGRPNSPEEYSVQIIAGRDDEFGKDFRVHCHNGMLNDFQAQRLAESIEAQDKKIQEQNRAFYQQEVTDVRQEWGDQYDNNVKLMREGVNFLKIPTTTINQLEHVLGPKKLRNVLLTIGQKSKELGPSPTVKNFKASYPTAKSAQRKLDELIDDPEWIEKYNSGDAQTVSEHDKLNEIIIRGI</sequence>
<proteinExistence type="predicted"/>
<comment type="caution">
    <text evidence="2">The sequence shown here is derived from an EMBL/GenBank/DDBJ whole genome shotgun (WGS) entry which is preliminary data.</text>
</comment>
<gene>
    <name evidence="2" type="ORF">C4617_04455</name>
</gene>
<accession>A0A2T4VWV7</accession>
<feature type="coiled-coil region" evidence="1">
    <location>
        <begin position="148"/>
        <end position="180"/>
    </location>
</feature>
<evidence type="ECO:0000313" key="2">
    <source>
        <dbReference type="EMBL" id="PTL86263.1"/>
    </source>
</evidence>
<dbReference type="Proteomes" id="UP000240811">
    <property type="component" value="Unassembled WGS sequence"/>
</dbReference>